<dbReference type="GO" id="GO:0005789">
    <property type="term" value="C:endoplasmic reticulum membrane"/>
    <property type="evidence" value="ECO:0007669"/>
    <property type="project" value="TreeGrafter"/>
</dbReference>
<dbReference type="GO" id="GO:0005096">
    <property type="term" value="F:GTPase activator activity"/>
    <property type="evidence" value="ECO:0007669"/>
    <property type="project" value="UniProtKB-KW"/>
</dbReference>
<gene>
    <name evidence="4" type="ORF">OBRU01_07861</name>
</gene>
<dbReference type="PANTHER" id="PTHR20913">
    <property type="entry name" value="TBC1 DOMAIN FAMILY MEMBER 20/GTPASE"/>
    <property type="match status" value="1"/>
</dbReference>
<dbReference type="Gene3D" id="1.10.472.80">
    <property type="entry name" value="Ypt/Rab-GAP domain of gyp1p, domain 3"/>
    <property type="match status" value="1"/>
</dbReference>
<reference evidence="4 5" key="1">
    <citation type="journal article" date="2015" name="Genome Biol. Evol.">
        <title>The genome of winter moth (Operophtera brumata) provides a genomic perspective on sexual dimorphism and phenology.</title>
        <authorList>
            <person name="Derks M.F."/>
            <person name="Smit S."/>
            <person name="Salis L."/>
            <person name="Schijlen E."/>
            <person name="Bossers A."/>
            <person name="Mateman C."/>
            <person name="Pijl A.S."/>
            <person name="de Ridder D."/>
            <person name="Groenen M.A."/>
            <person name="Visser M.E."/>
            <person name="Megens H.J."/>
        </authorList>
    </citation>
    <scope>NUCLEOTIDE SEQUENCE [LARGE SCALE GENOMIC DNA]</scope>
    <source>
        <strain evidence="4">WM2013NL</strain>
        <tissue evidence="4">Head and thorax</tissue>
    </source>
</reference>
<feature type="region of interest" description="Disordered" evidence="2">
    <location>
        <begin position="1"/>
        <end position="23"/>
    </location>
</feature>
<accession>A0A0L7LIW4</accession>
<dbReference type="PANTHER" id="PTHR20913:SF7">
    <property type="entry name" value="RE60063P"/>
    <property type="match status" value="1"/>
</dbReference>
<dbReference type="EMBL" id="JTDY01000935">
    <property type="protein sequence ID" value="KOB75370.1"/>
    <property type="molecule type" value="Genomic_DNA"/>
</dbReference>
<dbReference type="AlphaFoldDB" id="A0A0L7LIW4"/>
<feature type="domain" description="Rab-GAP TBC" evidence="3">
    <location>
        <begin position="91"/>
        <end position="257"/>
    </location>
</feature>
<evidence type="ECO:0000256" key="1">
    <source>
        <dbReference type="ARBA" id="ARBA00022468"/>
    </source>
</evidence>
<evidence type="ECO:0000256" key="2">
    <source>
        <dbReference type="SAM" id="MobiDB-lite"/>
    </source>
</evidence>
<evidence type="ECO:0000259" key="3">
    <source>
        <dbReference type="PROSITE" id="PS50086"/>
    </source>
</evidence>
<dbReference type="SMART" id="SM00164">
    <property type="entry name" value="TBC"/>
    <property type="match status" value="1"/>
</dbReference>
<dbReference type="SUPFAM" id="SSF47923">
    <property type="entry name" value="Ypt/Rab-GAP domain of gyp1p"/>
    <property type="match status" value="2"/>
</dbReference>
<protein>
    <recommendedName>
        <fullName evidence="3">Rab-GAP TBC domain-containing protein</fullName>
    </recommendedName>
</protein>
<dbReference type="STRING" id="104452.A0A0L7LIW4"/>
<dbReference type="GO" id="GO:0006888">
    <property type="term" value="P:endoplasmic reticulum to Golgi vesicle-mediated transport"/>
    <property type="evidence" value="ECO:0007669"/>
    <property type="project" value="TreeGrafter"/>
</dbReference>
<dbReference type="Gene3D" id="1.10.8.1310">
    <property type="match status" value="2"/>
</dbReference>
<feature type="compositionally biased region" description="Basic and acidic residues" evidence="2">
    <location>
        <begin position="1"/>
        <end position="12"/>
    </location>
</feature>
<dbReference type="Proteomes" id="UP000037510">
    <property type="component" value="Unassembled WGS sequence"/>
</dbReference>
<sequence>MDSNKTDADSGDKCNSNGKCSPTLRKLPIELNHAKNIDDISTPSELKFDQEFDYEDPDITEKRKEIEKCLQDPDSVNLEQWQDFATSKGGLISDEFRRKIWPLLVGVVLDVNRSLKRFPPGIPYLQRVALQDQLTVLILRVIMKYPHLKYYQGYHDVAITLLLVCGSRASFPLLCRLSHGAGAPLAPFMQVTMQPTQHLLNYMLPVVARAEKELAEYLDKAGVGTMFALPWYLTWFGHSLTRYTDVVRLYDYFLCAPPLFPVYVTAALVVHRALEVYTCECDMAMLHCLLSRKLYEENNPTDLEKEVAALERRE</sequence>
<dbReference type="InterPro" id="IPR045913">
    <property type="entry name" value="TBC20/Gyp8-like"/>
</dbReference>
<proteinExistence type="predicted"/>
<dbReference type="InterPro" id="IPR035969">
    <property type="entry name" value="Rab-GAP_TBC_sf"/>
</dbReference>
<organism evidence="4 5">
    <name type="scientific">Operophtera brumata</name>
    <name type="common">Winter moth</name>
    <name type="synonym">Phalaena brumata</name>
    <dbReference type="NCBI Taxonomy" id="104452"/>
    <lineage>
        <taxon>Eukaryota</taxon>
        <taxon>Metazoa</taxon>
        <taxon>Ecdysozoa</taxon>
        <taxon>Arthropoda</taxon>
        <taxon>Hexapoda</taxon>
        <taxon>Insecta</taxon>
        <taxon>Pterygota</taxon>
        <taxon>Neoptera</taxon>
        <taxon>Endopterygota</taxon>
        <taxon>Lepidoptera</taxon>
        <taxon>Glossata</taxon>
        <taxon>Ditrysia</taxon>
        <taxon>Geometroidea</taxon>
        <taxon>Geometridae</taxon>
        <taxon>Larentiinae</taxon>
        <taxon>Operophtera</taxon>
    </lineage>
</organism>
<evidence type="ECO:0000313" key="5">
    <source>
        <dbReference type="Proteomes" id="UP000037510"/>
    </source>
</evidence>
<dbReference type="InterPro" id="IPR000195">
    <property type="entry name" value="Rab-GAP-TBC_dom"/>
</dbReference>
<comment type="caution">
    <text evidence="4">The sequence shown here is derived from an EMBL/GenBank/DDBJ whole genome shotgun (WGS) entry which is preliminary data.</text>
</comment>
<name>A0A0L7LIW4_OPEBR</name>
<dbReference type="Pfam" id="PF00566">
    <property type="entry name" value="RabGAP-TBC"/>
    <property type="match status" value="1"/>
</dbReference>
<evidence type="ECO:0000313" key="4">
    <source>
        <dbReference type="EMBL" id="KOB75370.1"/>
    </source>
</evidence>
<dbReference type="PROSITE" id="PS50086">
    <property type="entry name" value="TBC_RABGAP"/>
    <property type="match status" value="1"/>
</dbReference>
<keyword evidence="5" id="KW-1185">Reference proteome</keyword>
<keyword evidence="1" id="KW-0343">GTPase activation</keyword>